<keyword evidence="2" id="KW-1185">Reference proteome</keyword>
<dbReference type="Gene3D" id="3.40.50.300">
    <property type="entry name" value="P-loop containing nucleotide triphosphate hydrolases"/>
    <property type="match status" value="1"/>
</dbReference>
<dbReference type="EMBL" id="SDIL01000008">
    <property type="protein sequence ID" value="RXK41461.1"/>
    <property type="molecule type" value="Genomic_DNA"/>
</dbReference>
<dbReference type="STRING" id="5217.A0A4Q1BTQ3"/>
<dbReference type="FunFam" id="3.40.50.300:FF:002582">
    <property type="entry name" value="Nicotinamide riboside kinase, variant"/>
    <property type="match status" value="1"/>
</dbReference>
<dbReference type="AlphaFoldDB" id="A0A4Q1BTQ3"/>
<dbReference type="PROSITE" id="PS51257">
    <property type="entry name" value="PROKAR_LIPOPROTEIN"/>
    <property type="match status" value="1"/>
</dbReference>
<proteinExistence type="predicted"/>
<protein>
    <recommendedName>
        <fullName evidence="3">Nicotinamide riboside kinase</fullName>
    </recommendedName>
</protein>
<reference evidence="1 2" key="1">
    <citation type="submission" date="2016-06" db="EMBL/GenBank/DDBJ databases">
        <title>Evolution of pathogenesis and genome organization in the Tremellales.</title>
        <authorList>
            <person name="Cuomo C."/>
            <person name="Litvintseva A."/>
            <person name="Heitman J."/>
            <person name="Chen Y."/>
            <person name="Sun S."/>
            <person name="Springer D."/>
            <person name="Dromer F."/>
            <person name="Young S."/>
            <person name="Zeng Q."/>
            <person name="Chapman S."/>
            <person name="Gujja S."/>
            <person name="Saif S."/>
            <person name="Birren B."/>
        </authorList>
    </citation>
    <scope>NUCLEOTIDE SEQUENCE [LARGE SCALE GENOMIC DNA]</scope>
    <source>
        <strain evidence="1 2">ATCC 28783</strain>
    </source>
</reference>
<accession>A0A4Q1BTQ3</accession>
<evidence type="ECO:0000313" key="1">
    <source>
        <dbReference type="EMBL" id="RXK41461.1"/>
    </source>
</evidence>
<dbReference type="CDD" id="cd02024">
    <property type="entry name" value="NRK1"/>
    <property type="match status" value="1"/>
</dbReference>
<gene>
    <name evidence="1" type="ORF">M231_01169</name>
</gene>
<dbReference type="OrthoDB" id="10041966at2759"/>
<dbReference type="SUPFAM" id="SSF52540">
    <property type="entry name" value="P-loop containing nucleoside triphosphate hydrolases"/>
    <property type="match status" value="1"/>
</dbReference>
<dbReference type="InterPro" id="IPR027417">
    <property type="entry name" value="P-loop_NTPase"/>
</dbReference>
<evidence type="ECO:0008006" key="3">
    <source>
        <dbReference type="Google" id="ProtNLM"/>
    </source>
</evidence>
<dbReference type="PANTHER" id="PTHR10285">
    <property type="entry name" value="URIDINE KINASE"/>
    <property type="match status" value="1"/>
</dbReference>
<dbReference type="Proteomes" id="UP000289152">
    <property type="component" value="Unassembled WGS sequence"/>
</dbReference>
<evidence type="ECO:0000313" key="2">
    <source>
        <dbReference type="Proteomes" id="UP000289152"/>
    </source>
</evidence>
<dbReference type="InParanoid" id="A0A4Q1BTQ3"/>
<name>A0A4Q1BTQ3_TREME</name>
<organism evidence="1 2">
    <name type="scientific">Tremella mesenterica</name>
    <name type="common">Jelly fungus</name>
    <dbReference type="NCBI Taxonomy" id="5217"/>
    <lineage>
        <taxon>Eukaryota</taxon>
        <taxon>Fungi</taxon>
        <taxon>Dikarya</taxon>
        <taxon>Basidiomycota</taxon>
        <taxon>Agaricomycotina</taxon>
        <taxon>Tremellomycetes</taxon>
        <taxon>Tremellales</taxon>
        <taxon>Tremellaceae</taxon>
        <taxon>Tremella</taxon>
    </lineage>
</organism>
<comment type="caution">
    <text evidence="1">The sequence shown here is derived from an EMBL/GenBank/DDBJ whole genome shotgun (WGS) entry which is preliminary data.</text>
</comment>
<dbReference type="FunCoup" id="A0A4Q1BTQ3">
    <property type="interactions" value="216"/>
</dbReference>
<sequence>MRRRVVIIGIGGASCSGKTLLAKHIRSVLPPGSTIVHQDDFVPPIDQVPYSDRYPDLQDWDDPPTCVIWPDFRACLKHVRRKGVLPDHHSSHDHLNKQVEIPLDPQAVDRFRIEFQRFNAEMNAEGTELVWFLVDGFVLYWDREVIDQMDVRILLKVPHDLLKQRREERQVYVLQNPDDAAGGGVWVDPPNYFDKIVYPAYVKAHDGLFDGGVETETLKREWEDRLFISSPSDGAEEMVKCFTECCEEIIRQCREGAGAFLLPYKS</sequence>
<dbReference type="VEuPathDB" id="FungiDB:TREMEDRAFT_58074"/>
<dbReference type="PRINTS" id="PR00988">
    <property type="entry name" value="URIDINKINASE"/>
</dbReference>